<dbReference type="InterPro" id="IPR041186">
    <property type="entry name" value="DUF3823_C"/>
</dbReference>
<sequence length="230" mass="24783">MSIMKVRSYIYSLLLLLVIAGASSCKKDNYEAPKSKLSGRVVFNGQPIGVRSNQVQLELWQHGYDFFNKIQIFVDQNGSFSALVFDGDYKLTRLPGSGPWVTQTDSIDVHVSGNTIVDVPVTPYFAVTNAAYTRSGNDITASVTIARGDQGSQLEQVRLYVFRTTLLDQDNNSAIGVVNGAAVTPGTPFNATVTIPAALTGADAVYVRVGVKTVGANELAYSAPQKIQLK</sequence>
<name>A0ABP8G1R1_9SPHI</name>
<protein>
    <submittedName>
        <fullName evidence="3">DUF3823 domain-containing protein</fullName>
    </submittedName>
</protein>
<keyword evidence="4" id="KW-1185">Reference proteome</keyword>
<feature type="domain" description="DUF3823" evidence="2">
    <location>
        <begin position="126"/>
        <end position="226"/>
    </location>
</feature>
<dbReference type="Pfam" id="PF18003">
    <property type="entry name" value="DUF3823_C"/>
    <property type="match status" value="1"/>
</dbReference>
<organism evidence="3 4">
    <name type="scientific">Mucilaginibacter gynuensis</name>
    <dbReference type="NCBI Taxonomy" id="1302236"/>
    <lineage>
        <taxon>Bacteria</taxon>
        <taxon>Pseudomonadati</taxon>
        <taxon>Bacteroidota</taxon>
        <taxon>Sphingobacteriia</taxon>
        <taxon>Sphingobacteriales</taxon>
        <taxon>Sphingobacteriaceae</taxon>
        <taxon>Mucilaginibacter</taxon>
    </lineage>
</organism>
<proteinExistence type="predicted"/>
<dbReference type="Gene3D" id="2.60.40.2060">
    <property type="match status" value="1"/>
</dbReference>
<dbReference type="Gene3D" id="2.60.40.1120">
    <property type="entry name" value="Carboxypeptidase-like, regulatory domain"/>
    <property type="match status" value="1"/>
</dbReference>
<evidence type="ECO:0000313" key="4">
    <source>
        <dbReference type="Proteomes" id="UP001500582"/>
    </source>
</evidence>
<dbReference type="Pfam" id="PF12866">
    <property type="entry name" value="DUF3823"/>
    <property type="match status" value="1"/>
</dbReference>
<dbReference type="Proteomes" id="UP001500582">
    <property type="component" value="Unassembled WGS sequence"/>
</dbReference>
<dbReference type="InterPro" id="IPR024278">
    <property type="entry name" value="DUF3823_N"/>
</dbReference>
<feature type="domain" description="DUF3823" evidence="1">
    <location>
        <begin position="35"/>
        <end position="122"/>
    </location>
</feature>
<evidence type="ECO:0000259" key="2">
    <source>
        <dbReference type="Pfam" id="PF18003"/>
    </source>
</evidence>
<comment type="caution">
    <text evidence="3">The sequence shown here is derived from an EMBL/GenBank/DDBJ whole genome shotgun (WGS) entry which is preliminary data.</text>
</comment>
<evidence type="ECO:0000259" key="1">
    <source>
        <dbReference type="Pfam" id="PF12866"/>
    </source>
</evidence>
<dbReference type="PROSITE" id="PS51257">
    <property type="entry name" value="PROKAR_LIPOPROTEIN"/>
    <property type="match status" value="1"/>
</dbReference>
<evidence type="ECO:0000313" key="3">
    <source>
        <dbReference type="EMBL" id="GAA4315522.1"/>
    </source>
</evidence>
<dbReference type="EMBL" id="BAABFT010000002">
    <property type="protein sequence ID" value="GAA4315522.1"/>
    <property type="molecule type" value="Genomic_DNA"/>
</dbReference>
<reference evidence="4" key="1">
    <citation type="journal article" date="2019" name="Int. J. Syst. Evol. Microbiol.">
        <title>The Global Catalogue of Microorganisms (GCM) 10K type strain sequencing project: providing services to taxonomists for standard genome sequencing and annotation.</title>
        <authorList>
            <consortium name="The Broad Institute Genomics Platform"/>
            <consortium name="The Broad Institute Genome Sequencing Center for Infectious Disease"/>
            <person name="Wu L."/>
            <person name="Ma J."/>
        </authorList>
    </citation>
    <scope>NUCLEOTIDE SEQUENCE [LARGE SCALE GENOMIC DNA]</scope>
    <source>
        <strain evidence="4">JCM 17705</strain>
    </source>
</reference>
<accession>A0ABP8G1R1</accession>
<gene>
    <name evidence="3" type="ORF">GCM10023149_12170</name>
</gene>